<dbReference type="Pfam" id="PF01638">
    <property type="entry name" value="HxlR"/>
    <property type="match status" value="1"/>
</dbReference>
<keyword evidence="2" id="KW-0238">DNA-binding</keyword>
<dbReference type="InterPro" id="IPR036390">
    <property type="entry name" value="WH_DNA-bd_sf"/>
</dbReference>
<accession>A0A2H1EIH2</accession>
<gene>
    <name evidence="5" type="ORF">NSIN_30194</name>
</gene>
<dbReference type="EMBL" id="FRFC01000004">
    <property type="protein sequence ID" value="SHO46565.1"/>
    <property type="molecule type" value="Genomic_DNA"/>
</dbReference>
<dbReference type="InterPro" id="IPR036388">
    <property type="entry name" value="WH-like_DNA-bd_sf"/>
</dbReference>
<dbReference type="PROSITE" id="PS51118">
    <property type="entry name" value="HTH_HXLR"/>
    <property type="match status" value="1"/>
</dbReference>
<proteinExistence type="predicted"/>
<name>A0A2H1EIH2_9ARCH</name>
<dbReference type="SUPFAM" id="SSF46785">
    <property type="entry name" value="Winged helix' DNA-binding domain"/>
    <property type="match status" value="1"/>
</dbReference>
<evidence type="ECO:0000313" key="5">
    <source>
        <dbReference type="EMBL" id="SHO46565.1"/>
    </source>
</evidence>
<dbReference type="Gene3D" id="1.10.10.10">
    <property type="entry name" value="Winged helix-like DNA-binding domain superfamily/Winged helix DNA-binding domain"/>
    <property type="match status" value="1"/>
</dbReference>
<dbReference type="PANTHER" id="PTHR33204:SF18">
    <property type="entry name" value="TRANSCRIPTIONAL REGULATORY PROTEIN"/>
    <property type="match status" value="1"/>
</dbReference>
<dbReference type="InterPro" id="IPR002577">
    <property type="entry name" value="HTH_HxlR"/>
</dbReference>
<dbReference type="AlphaFoldDB" id="A0A2H1EIH2"/>
<dbReference type="PANTHER" id="PTHR33204">
    <property type="entry name" value="TRANSCRIPTIONAL REGULATOR, MARR FAMILY"/>
    <property type="match status" value="1"/>
</dbReference>
<protein>
    <submittedName>
        <fullName evidence="5">Putative transcriptional regulator, HxlR family</fullName>
    </submittedName>
</protein>
<evidence type="ECO:0000256" key="3">
    <source>
        <dbReference type="ARBA" id="ARBA00023163"/>
    </source>
</evidence>
<reference evidence="5" key="1">
    <citation type="submission" date="2016-12" db="EMBL/GenBank/DDBJ databases">
        <authorList>
            <person name="Song W.-J."/>
            <person name="Kurnit D.M."/>
        </authorList>
    </citation>
    <scope>NUCLEOTIDE SEQUENCE [LARGE SCALE GENOMIC DNA]</scope>
    <source>
        <strain evidence="5">NSIN</strain>
    </source>
</reference>
<dbReference type="Proteomes" id="UP000232412">
    <property type="component" value="Unassembled WGS sequence"/>
</dbReference>
<organism evidence="5 6">
    <name type="scientific">Nitrosotalea sinensis</name>
    <dbReference type="NCBI Taxonomy" id="1499975"/>
    <lineage>
        <taxon>Archaea</taxon>
        <taxon>Nitrososphaerota</taxon>
        <taxon>Nitrososphaeria</taxon>
        <taxon>Nitrosotaleales</taxon>
        <taxon>Nitrosotaleaceae</taxon>
        <taxon>Nitrosotalea</taxon>
    </lineage>
</organism>
<dbReference type="GO" id="GO:0003677">
    <property type="term" value="F:DNA binding"/>
    <property type="evidence" value="ECO:0007669"/>
    <property type="project" value="UniProtKB-KW"/>
</dbReference>
<keyword evidence="3" id="KW-0804">Transcription</keyword>
<keyword evidence="1" id="KW-0805">Transcription regulation</keyword>
<evidence type="ECO:0000256" key="1">
    <source>
        <dbReference type="ARBA" id="ARBA00023015"/>
    </source>
</evidence>
<evidence type="ECO:0000313" key="6">
    <source>
        <dbReference type="Proteomes" id="UP000232412"/>
    </source>
</evidence>
<keyword evidence="6" id="KW-1185">Reference proteome</keyword>
<evidence type="ECO:0000256" key="2">
    <source>
        <dbReference type="ARBA" id="ARBA00023125"/>
    </source>
</evidence>
<sequence length="145" mass="16786">MVYLVNHLSCQGETITVSVKMETKRKSLPMAKENCNFEGYDVISLMSETSKLRKIITKRGTLEILIPLCCTTKPVRYKQFKQSLKGISSKTLTTRLKELEKNGVLERLAYNEIPPRVEYKLTSKGQDLVESIIDLLQWMKKWSRK</sequence>
<evidence type="ECO:0000259" key="4">
    <source>
        <dbReference type="PROSITE" id="PS51118"/>
    </source>
</evidence>
<feature type="domain" description="HTH hxlR-type" evidence="4">
    <location>
        <begin position="47"/>
        <end position="145"/>
    </location>
</feature>